<dbReference type="OrthoDB" id="361580at2759"/>
<dbReference type="PANTHER" id="PTHR43592">
    <property type="entry name" value="CAAX AMINO TERMINAL PROTEASE"/>
    <property type="match status" value="1"/>
</dbReference>
<keyword evidence="1" id="KW-1133">Transmembrane helix</keyword>
<proteinExistence type="predicted"/>
<comment type="caution">
    <text evidence="3">The sequence shown here is derived from an EMBL/GenBank/DDBJ whole genome shotgun (WGS) entry which is preliminary data.</text>
</comment>
<dbReference type="AlphaFoldDB" id="A0A9D4UBP9"/>
<dbReference type="GO" id="GO:0004175">
    <property type="term" value="F:endopeptidase activity"/>
    <property type="evidence" value="ECO:0007669"/>
    <property type="project" value="UniProtKB-ARBA"/>
</dbReference>
<feature type="transmembrane region" description="Helical" evidence="1">
    <location>
        <begin position="351"/>
        <end position="368"/>
    </location>
</feature>
<organism evidence="3 4">
    <name type="scientific">Adiantum capillus-veneris</name>
    <name type="common">Maidenhair fern</name>
    <dbReference type="NCBI Taxonomy" id="13818"/>
    <lineage>
        <taxon>Eukaryota</taxon>
        <taxon>Viridiplantae</taxon>
        <taxon>Streptophyta</taxon>
        <taxon>Embryophyta</taxon>
        <taxon>Tracheophyta</taxon>
        <taxon>Polypodiopsida</taxon>
        <taxon>Polypodiidae</taxon>
        <taxon>Polypodiales</taxon>
        <taxon>Pteridineae</taxon>
        <taxon>Pteridaceae</taxon>
        <taxon>Vittarioideae</taxon>
        <taxon>Adiantum</taxon>
    </lineage>
</organism>
<feature type="transmembrane region" description="Helical" evidence="1">
    <location>
        <begin position="185"/>
        <end position="213"/>
    </location>
</feature>
<evidence type="ECO:0000256" key="1">
    <source>
        <dbReference type="SAM" id="Phobius"/>
    </source>
</evidence>
<dbReference type="Proteomes" id="UP000886520">
    <property type="component" value="Chromosome 19"/>
</dbReference>
<name>A0A9D4UBP9_ADICA</name>
<keyword evidence="4" id="KW-1185">Reference proteome</keyword>
<keyword evidence="1" id="KW-0472">Membrane</keyword>
<protein>
    <recommendedName>
        <fullName evidence="2">CAAX prenyl protease 2/Lysostaphin resistance protein A-like domain-containing protein</fullName>
    </recommendedName>
</protein>
<gene>
    <name evidence="3" type="ORF">GOP47_0019372</name>
</gene>
<reference evidence="3" key="1">
    <citation type="submission" date="2021-01" db="EMBL/GenBank/DDBJ databases">
        <title>Adiantum capillus-veneris genome.</title>
        <authorList>
            <person name="Fang Y."/>
            <person name="Liao Q."/>
        </authorList>
    </citation>
    <scope>NUCLEOTIDE SEQUENCE</scope>
    <source>
        <strain evidence="3">H3</strain>
        <tissue evidence="3">Leaf</tissue>
    </source>
</reference>
<dbReference type="Pfam" id="PF02517">
    <property type="entry name" value="Rce1-like"/>
    <property type="match status" value="1"/>
</dbReference>
<evidence type="ECO:0000313" key="4">
    <source>
        <dbReference type="Proteomes" id="UP000886520"/>
    </source>
</evidence>
<evidence type="ECO:0000259" key="2">
    <source>
        <dbReference type="Pfam" id="PF02517"/>
    </source>
</evidence>
<dbReference type="InterPro" id="IPR003675">
    <property type="entry name" value="Rce1/LyrA-like_dom"/>
</dbReference>
<dbReference type="EMBL" id="JABFUD020000019">
    <property type="protein sequence ID" value="KAI5064677.1"/>
    <property type="molecule type" value="Genomic_DNA"/>
</dbReference>
<evidence type="ECO:0000313" key="3">
    <source>
        <dbReference type="EMBL" id="KAI5064677.1"/>
    </source>
</evidence>
<dbReference type="GO" id="GO:0080120">
    <property type="term" value="P:CAAX-box protein maturation"/>
    <property type="evidence" value="ECO:0007669"/>
    <property type="project" value="UniProtKB-ARBA"/>
</dbReference>
<sequence>MDAVLARSHRHHCGSSSRGRECGYGSVELKSAILAPRLFSPSFTTPDSRMSSLLLVVRAGKGKRRFGAGIPQPQHIPSFTKFEDDGNPKFVFFFAHFSNFVGAMGNNWGRSMAEGTLTRDLGKALYKRGTSASCATQSTPSVNAGEMEAFPDSDMNGSASASSCVIKRPWLTKLMLGLSGYEKPWLVPWTSFTIFQVMFLWFCTFWLVGSWIIPFAAHYAGCSKDTLTYRGQALYSLITDIAEGTVGLGILHRCLARFKPLPRNWFPFSWRGQWYIDVLLGCLTFPVVNRLSQLNLELLPFPSPFTASYEQSIMARDPIASVLYAIVVSVCCPIWEEVIFRGFLLPSLTRYLPMWASIFVSAIVFGLAHFNVQRMLPLTFLGLVMGIMFVRSRNLLSSMLLHSLWNGFVFMGLLR</sequence>
<feature type="domain" description="CAAX prenyl protease 2/Lysostaphin resistance protein A-like" evidence="2">
    <location>
        <begin position="320"/>
        <end position="407"/>
    </location>
</feature>
<feature type="transmembrane region" description="Helical" evidence="1">
    <location>
        <begin position="395"/>
        <end position="414"/>
    </location>
</feature>
<dbReference type="PANTHER" id="PTHR43592:SF24">
    <property type="entry name" value="CAAX AMINO TERMINAL PROTEASE FAMILY PROTEIN"/>
    <property type="match status" value="1"/>
</dbReference>
<feature type="transmembrane region" description="Helical" evidence="1">
    <location>
        <begin position="319"/>
        <end position="339"/>
    </location>
</feature>
<accession>A0A9D4UBP9</accession>
<keyword evidence="1" id="KW-0812">Transmembrane</keyword>